<dbReference type="Proteomes" id="UP000242381">
    <property type="component" value="Unassembled WGS sequence"/>
</dbReference>
<feature type="domain" description="Grh/CP2 DB" evidence="1">
    <location>
        <begin position="56"/>
        <end position="277"/>
    </location>
</feature>
<dbReference type="EMBL" id="KV921340">
    <property type="protein sequence ID" value="ORE18036.1"/>
    <property type="molecule type" value="Genomic_DNA"/>
</dbReference>
<protein>
    <submittedName>
        <fullName evidence="2">CP2-domain-containing protein</fullName>
    </submittedName>
</protein>
<dbReference type="Pfam" id="PF04516">
    <property type="entry name" value="CP2"/>
    <property type="match status" value="1"/>
</dbReference>
<dbReference type="InterPro" id="IPR007604">
    <property type="entry name" value="CP2"/>
</dbReference>
<dbReference type="VEuPathDB" id="FungiDB:BCV72DRAFT_225454"/>
<evidence type="ECO:0000259" key="1">
    <source>
        <dbReference type="PROSITE" id="PS51968"/>
    </source>
</evidence>
<dbReference type="GO" id="GO:0005634">
    <property type="term" value="C:nucleus"/>
    <property type="evidence" value="ECO:0007669"/>
    <property type="project" value="TreeGrafter"/>
</dbReference>
<dbReference type="PANTHER" id="PTHR11037">
    <property type="entry name" value="TRANSCRIPTION FACTOR CP2"/>
    <property type="match status" value="1"/>
</dbReference>
<name>A0A0A1P0C5_RHIZD</name>
<dbReference type="InterPro" id="IPR040167">
    <property type="entry name" value="TF_CP2-like"/>
</dbReference>
<dbReference type="AlphaFoldDB" id="A0A0A1P0C5"/>
<gene>
    <name evidence="2" type="ORF">BCV71DRAFT_215798</name>
</gene>
<proteinExistence type="predicted"/>
<dbReference type="GO" id="GO:0001228">
    <property type="term" value="F:DNA-binding transcription activator activity, RNA polymerase II-specific"/>
    <property type="evidence" value="ECO:0007669"/>
    <property type="project" value="TreeGrafter"/>
</dbReference>
<evidence type="ECO:0000313" key="3">
    <source>
        <dbReference type="Proteomes" id="UP000242381"/>
    </source>
</evidence>
<dbReference type="PROSITE" id="PS51968">
    <property type="entry name" value="GRH_CP2_DB"/>
    <property type="match status" value="1"/>
</dbReference>
<dbReference type="PANTHER" id="PTHR11037:SF20">
    <property type="entry name" value="PROTEIN GRAINYHEAD"/>
    <property type="match status" value="1"/>
</dbReference>
<dbReference type="GO" id="GO:0000978">
    <property type="term" value="F:RNA polymerase II cis-regulatory region sequence-specific DNA binding"/>
    <property type="evidence" value="ECO:0007669"/>
    <property type="project" value="TreeGrafter"/>
</dbReference>
<accession>A0A0A1P0C5</accession>
<sequence length="363" mass="42025">MNPIENHCFSNPIEPKYFNLQTPDGSRPHYRHFSANDMMVKPPMYFQQESLDEKQRKLRFHIVLEAATAVTQRAEESSITYLNRGQLYCIQLTDTYNQNETITSSLSIEFHNASHRSIAENYWNYWLAQQKQLESRAIDIDLSQSVGIVNVTMPSFDKISFEWNGSMGAKLCVRFKCLSTDFSRIKGVKGIPLRAHMESKTENEQEACYCKIKLFRDKGAERKNKDDAKQISKQLEKVYGSANPQSLSLLYKESSPYTVFSETLQENTRYHTRTMTAPNATTLQPIFPMDMSFVPMTTSTPLLYIPPLIEEENESLYTPLQSTPTDAFSIYDVFTPQEIQYDYFSQQLSLTQDTPQTCQYEFF</sequence>
<evidence type="ECO:0000313" key="2">
    <source>
        <dbReference type="EMBL" id="ORE18036.1"/>
    </source>
</evidence>
<organism evidence="2 3">
    <name type="scientific">Rhizopus microsporus</name>
    <dbReference type="NCBI Taxonomy" id="58291"/>
    <lineage>
        <taxon>Eukaryota</taxon>
        <taxon>Fungi</taxon>
        <taxon>Fungi incertae sedis</taxon>
        <taxon>Mucoromycota</taxon>
        <taxon>Mucoromycotina</taxon>
        <taxon>Mucoromycetes</taxon>
        <taxon>Mucorales</taxon>
        <taxon>Mucorineae</taxon>
        <taxon>Rhizopodaceae</taxon>
        <taxon>Rhizopus</taxon>
    </lineage>
</organism>
<reference evidence="2 3" key="1">
    <citation type="journal article" date="2016" name="Proc. Natl. Acad. Sci. U.S.A.">
        <title>Lipid metabolic changes in an early divergent fungus govern the establishment of a mutualistic symbiosis with endobacteria.</title>
        <authorList>
            <person name="Lastovetsky O.A."/>
            <person name="Gaspar M.L."/>
            <person name="Mondo S.J."/>
            <person name="LaButti K.M."/>
            <person name="Sandor L."/>
            <person name="Grigoriev I.V."/>
            <person name="Henry S.A."/>
            <person name="Pawlowska T.E."/>
        </authorList>
    </citation>
    <scope>NUCLEOTIDE SEQUENCE [LARGE SCALE GENOMIC DNA]</scope>
    <source>
        <strain evidence="2 3">ATCC 11559</strain>
    </source>
</reference>